<dbReference type="GO" id="GO:0006397">
    <property type="term" value="P:mRNA processing"/>
    <property type="evidence" value="ECO:0000318"/>
    <property type="project" value="GO_Central"/>
</dbReference>
<keyword evidence="5" id="KW-1185">Reference proteome</keyword>
<dbReference type="Pfam" id="PF01535">
    <property type="entry name" value="PPR"/>
    <property type="match status" value="2"/>
</dbReference>
<dbReference type="InterPro" id="IPR011990">
    <property type="entry name" value="TPR-like_helical_dom_sf"/>
</dbReference>
<dbReference type="PANTHER" id="PTHR47942:SF28">
    <property type="entry name" value="OS04G0520900 PROTEIN"/>
    <property type="match status" value="1"/>
</dbReference>
<dbReference type="GO" id="GO:0006412">
    <property type="term" value="P:translation"/>
    <property type="evidence" value="ECO:0007669"/>
    <property type="project" value="InterPro"/>
</dbReference>
<dbReference type="AlphaFoldDB" id="A0A0K9PIH1"/>
<feature type="repeat" description="PPR" evidence="2">
    <location>
        <begin position="361"/>
        <end position="395"/>
    </location>
</feature>
<dbReference type="EMBL" id="LFYR01000864">
    <property type="protein sequence ID" value="KMZ68040.1"/>
    <property type="molecule type" value="Genomic_DNA"/>
</dbReference>
<sequence>MAGNKKRSTTMTGATTPAAKLNQIPDNSTTLLRPSSKFPSHLDAPSGTLDPRVHALCEILNNVPDADIEVALSQSGISALTEVVESVICHSYSNPTAAVRFFQWAALSYPHSSAAWNLMVDLLGKNQLFEAMWDAIRSMRQEPLKPLTVKTFVSVFGSYCSVGKIKEAVMTFDVMDRYGIEKDVFAVNSLLSAICRMEGLVSDASEFFDKIKLKIPPDLDSFAIMLEGWEKEGNVARAKTMFGEMVVRLGWDPRNVPAYDAFLSTLIKGGQTDEAIKFLQVMKNKGCFPGMKFFANALDILFNKNDVPNAIMLWDTMVNSGNIMPNTIMYNAMITLYCMRFDFASVWLLLDEMPLQGAFPDLVTYNIIFEFLVKSKMVREAAKFFAEMKKNEFVPSPTNCVTAVRMFFDQYDPETALDVWALVLEENLTLREECANEVLVGLRNLGRMMEASMYAEGMLDMGITLHPTTLEKLKDGFKKGGKSHMYDRIKKRLSSQTDR</sequence>
<evidence type="ECO:0000256" key="1">
    <source>
        <dbReference type="ARBA" id="ARBA00022737"/>
    </source>
</evidence>
<feature type="compositionally biased region" description="Polar residues" evidence="3">
    <location>
        <begin position="24"/>
        <end position="33"/>
    </location>
</feature>
<comment type="caution">
    <text evidence="4">The sequence shown here is derived from an EMBL/GenBank/DDBJ whole genome shotgun (WGS) entry which is preliminary data.</text>
</comment>
<dbReference type="Pfam" id="PF13041">
    <property type="entry name" value="PPR_2"/>
    <property type="match status" value="1"/>
</dbReference>
<evidence type="ECO:0000256" key="3">
    <source>
        <dbReference type="SAM" id="MobiDB-lite"/>
    </source>
</evidence>
<dbReference type="OMA" id="VFGSYCS"/>
<dbReference type="Gene3D" id="1.25.40.10">
    <property type="entry name" value="Tetratricopeptide repeat domain"/>
    <property type="match status" value="3"/>
</dbReference>
<name>A0A0K9PIH1_ZOSMR</name>
<feature type="region of interest" description="Disordered" evidence="3">
    <location>
        <begin position="1"/>
        <end position="45"/>
    </location>
</feature>
<reference evidence="5" key="1">
    <citation type="journal article" date="2016" name="Nature">
        <title>The genome of the seagrass Zostera marina reveals angiosperm adaptation to the sea.</title>
        <authorList>
            <person name="Olsen J.L."/>
            <person name="Rouze P."/>
            <person name="Verhelst B."/>
            <person name="Lin Y.-C."/>
            <person name="Bayer T."/>
            <person name="Collen J."/>
            <person name="Dattolo E."/>
            <person name="De Paoli E."/>
            <person name="Dittami S."/>
            <person name="Maumus F."/>
            <person name="Michel G."/>
            <person name="Kersting A."/>
            <person name="Lauritano C."/>
            <person name="Lohaus R."/>
            <person name="Toepel M."/>
            <person name="Tonon T."/>
            <person name="Vanneste K."/>
            <person name="Amirebrahimi M."/>
            <person name="Brakel J."/>
            <person name="Bostroem C."/>
            <person name="Chovatia M."/>
            <person name="Grimwood J."/>
            <person name="Jenkins J.W."/>
            <person name="Jueterbock A."/>
            <person name="Mraz A."/>
            <person name="Stam W.T."/>
            <person name="Tice H."/>
            <person name="Bornberg-Bauer E."/>
            <person name="Green P.J."/>
            <person name="Pearson G.A."/>
            <person name="Procaccini G."/>
            <person name="Duarte C.M."/>
            <person name="Schmutz J."/>
            <person name="Reusch T.B.H."/>
            <person name="Van de Peer Y."/>
        </authorList>
    </citation>
    <scope>NUCLEOTIDE SEQUENCE [LARGE SCALE GENOMIC DNA]</scope>
    <source>
        <strain evidence="5">cv. Finnish</strain>
    </source>
</reference>
<evidence type="ECO:0000313" key="5">
    <source>
        <dbReference type="Proteomes" id="UP000036987"/>
    </source>
</evidence>
<protein>
    <submittedName>
        <fullName evidence="4">Pentatricopeptide repeat (PPR) family protein 2</fullName>
    </submittedName>
</protein>
<proteinExistence type="predicted"/>
<dbReference type="InterPro" id="IPR002885">
    <property type="entry name" value="PPR_rpt"/>
</dbReference>
<feature type="repeat" description="PPR" evidence="2">
    <location>
        <begin position="326"/>
        <end position="360"/>
    </location>
</feature>
<feature type="repeat" description="PPR" evidence="2">
    <location>
        <begin position="148"/>
        <end position="182"/>
    </location>
</feature>
<dbReference type="InterPro" id="IPR036394">
    <property type="entry name" value="Ribosomal_uL22_sf"/>
</dbReference>
<dbReference type="OrthoDB" id="1911504at2759"/>
<accession>A0A0K9PIH1</accession>
<dbReference type="SUPFAM" id="SSF54843">
    <property type="entry name" value="Ribosomal protein L22"/>
    <property type="match status" value="1"/>
</dbReference>
<dbReference type="Proteomes" id="UP000036987">
    <property type="component" value="Unassembled WGS sequence"/>
</dbReference>
<organism evidence="4 5">
    <name type="scientific">Zostera marina</name>
    <name type="common">Eelgrass</name>
    <dbReference type="NCBI Taxonomy" id="29655"/>
    <lineage>
        <taxon>Eukaryota</taxon>
        <taxon>Viridiplantae</taxon>
        <taxon>Streptophyta</taxon>
        <taxon>Embryophyta</taxon>
        <taxon>Tracheophyta</taxon>
        <taxon>Spermatophyta</taxon>
        <taxon>Magnoliopsida</taxon>
        <taxon>Liliopsida</taxon>
        <taxon>Zosteraceae</taxon>
        <taxon>Zostera</taxon>
    </lineage>
</organism>
<dbReference type="GO" id="GO:0005737">
    <property type="term" value="C:cytoplasm"/>
    <property type="evidence" value="ECO:0000318"/>
    <property type="project" value="GO_Central"/>
</dbReference>
<gene>
    <name evidence="4" type="ORF">ZOSMA_24G00610</name>
</gene>
<keyword evidence="1" id="KW-0677">Repeat</keyword>
<evidence type="ECO:0000256" key="2">
    <source>
        <dbReference type="PROSITE-ProRule" id="PRU00708"/>
    </source>
</evidence>
<dbReference type="PANTHER" id="PTHR47942">
    <property type="entry name" value="TETRATRICOPEPTIDE REPEAT (TPR)-LIKE SUPERFAMILY PROTEIN-RELATED"/>
    <property type="match status" value="1"/>
</dbReference>
<dbReference type="STRING" id="29655.A0A0K9PIH1"/>
<dbReference type="PROSITE" id="PS51375">
    <property type="entry name" value="PPR"/>
    <property type="match status" value="5"/>
</dbReference>
<feature type="repeat" description="PPR" evidence="2">
    <location>
        <begin position="112"/>
        <end position="146"/>
    </location>
</feature>
<evidence type="ECO:0000313" key="4">
    <source>
        <dbReference type="EMBL" id="KMZ68040.1"/>
    </source>
</evidence>
<dbReference type="GO" id="GO:0003735">
    <property type="term" value="F:structural constituent of ribosome"/>
    <property type="evidence" value="ECO:0007669"/>
    <property type="project" value="InterPro"/>
</dbReference>
<dbReference type="InterPro" id="IPR051222">
    <property type="entry name" value="PPR/CCM1_RNA-binding"/>
</dbReference>
<dbReference type="NCBIfam" id="TIGR00756">
    <property type="entry name" value="PPR"/>
    <property type="match status" value="4"/>
</dbReference>
<dbReference type="GO" id="GO:0005840">
    <property type="term" value="C:ribosome"/>
    <property type="evidence" value="ECO:0007669"/>
    <property type="project" value="InterPro"/>
</dbReference>
<feature type="repeat" description="PPR" evidence="2">
    <location>
        <begin position="255"/>
        <end position="289"/>
    </location>
</feature>
<dbReference type="GO" id="GO:0003729">
    <property type="term" value="F:mRNA binding"/>
    <property type="evidence" value="ECO:0000318"/>
    <property type="project" value="GO_Central"/>
</dbReference>